<dbReference type="OrthoDB" id="2382009at2"/>
<dbReference type="InterPro" id="IPR038292">
    <property type="entry name" value="YmfJ/YflH_sf"/>
</dbReference>
<dbReference type="Pfam" id="PF11588">
    <property type="entry name" value="DUF3243"/>
    <property type="match status" value="1"/>
</dbReference>
<dbReference type="Proteomes" id="UP000216024">
    <property type="component" value="Unassembled WGS sequence"/>
</dbReference>
<sequence>MGTQKDWNNLKTTLGKAVDIGETVGMSDKTITNIAERVGTFLSNNVNPSTEEERILKELWDVSNDSERQVLAGLVVKMVDK</sequence>
<dbReference type="AlphaFoldDB" id="A0A267MNC8"/>
<dbReference type="Gene3D" id="1.10.760.20">
    <property type="entry name" value="Protein of unknown function DUF3243"/>
    <property type="match status" value="1"/>
</dbReference>
<proteinExistence type="predicted"/>
<accession>A0A267MNC8</accession>
<name>A0A267MNC8_9FIRM</name>
<evidence type="ECO:0008006" key="3">
    <source>
        <dbReference type="Google" id="ProtNLM"/>
    </source>
</evidence>
<evidence type="ECO:0000313" key="1">
    <source>
        <dbReference type="EMBL" id="PAB61121.1"/>
    </source>
</evidence>
<gene>
    <name evidence="1" type="ORF">CCE28_01460</name>
</gene>
<reference evidence="1 2" key="1">
    <citation type="submission" date="2017-06" db="EMBL/GenBank/DDBJ databases">
        <title>Draft genome sequence of anaerobic fermentative bacterium Anaeromicrobium sediminis DY2726D isolated from West Pacific Ocean sediments.</title>
        <authorList>
            <person name="Zeng X."/>
        </authorList>
    </citation>
    <scope>NUCLEOTIDE SEQUENCE [LARGE SCALE GENOMIC DNA]</scope>
    <source>
        <strain evidence="1 2">DY2726D</strain>
    </source>
</reference>
<evidence type="ECO:0000313" key="2">
    <source>
        <dbReference type="Proteomes" id="UP000216024"/>
    </source>
</evidence>
<dbReference type="PIRSF" id="PIRSF004764">
    <property type="entry name" value="YmfJ"/>
    <property type="match status" value="1"/>
</dbReference>
<dbReference type="InterPro" id="IPR024702">
    <property type="entry name" value="Uncharacterised_YmfJ"/>
</dbReference>
<dbReference type="RefSeq" id="WP_095130238.1">
    <property type="nucleotide sequence ID" value="NZ_NIBG01000001.1"/>
</dbReference>
<comment type="caution">
    <text evidence="1">The sequence shown here is derived from an EMBL/GenBank/DDBJ whole genome shotgun (WGS) entry which is preliminary data.</text>
</comment>
<keyword evidence="2" id="KW-1185">Reference proteome</keyword>
<dbReference type="InterPro" id="IPR021637">
    <property type="entry name" value="DUF3243"/>
</dbReference>
<organism evidence="1 2">
    <name type="scientific">Anaeromicrobium sediminis</name>
    <dbReference type="NCBI Taxonomy" id="1478221"/>
    <lineage>
        <taxon>Bacteria</taxon>
        <taxon>Bacillati</taxon>
        <taxon>Bacillota</taxon>
        <taxon>Clostridia</taxon>
        <taxon>Peptostreptococcales</taxon>
        <taxon>Thermotaleaceae</taxon>
        <taxon>Anaeromicrobium</taxon>
    </lineage>
</organism>
<protein>
    <recommendedName>
        <fullName evidence="3">DUF3243 domain-containing protein</fullName>
    </recommendedName>
</protein>
<dbReference type="EMBL" id="NIBG01000001">
    <property type="protein sequence ID" value="PAB61121.1"/>
    <property type="molecule type" value="Genomic_DNA"/>
</dbReference>